<dbReference type="InterPro" id="IPR005546">
    <property type="entry name" value="Autotransporte_beta"/>
</dbReference>
<evidence type="ECO:0000259" key="1">
    <source>
        <dbReference type="PROSITE" id="PS51208"/>
    </source>
</evidence>
<dbReference type="EMBL" id="FAVC01000001">
    <property type="protein sequence ID" value="CUU75585.1"/>
    <property type="molecule type" value="Genomic_DNA"/>
</dbReference>
<name>A0A9W5ANX0_CAMHY</name>
<accession>A0A9W5ANX0</accession>
<dbReference type="Proteomes" id="UP000052245">
    <property type="component" value="Unassembled WGS sequence"/>
</dbReference>
<dbReference type="RefSeq" id="WP_059442990.1">
    <property type="nucleotide sequence ID" value="NZ_FAVC01000001.1"/>
</dbReference>
<protein>
    <submittedName>
        <fullName evidence="2">High-molecular-weight surface-exposed protein</fullName>
    </submittedName>
</protein>
<comment type="caution">
    <text evidence="2">The sequence shown here is derived from an EMBL/GenBank/DDBJ whole genome shotgun (WGS) entry which is preliminary data.</text>
</comment>
<dbReference type="PROSITE" id="PS51208">
    <property type="entry name" value="AUTOTRANSPORTER"/>
    <property type="match status" value="1"/>
</dbReference>
<reference evidence="2 3" key="1">
    <citation type="submission" date="2015-11" db="EMBL/GenBank/DDBJ databases">
        <authorList>
            <consortium name="Pathogen Informatics"/>
        </authorList>
    </citation>
    <scope>NUCLEOTIDE SEQUENCE [LARGE SCALE GENOMIC DNA]</scope>
    <source>
        <strain evidence="2 3">007A-0283</strain>
    </source>
</reference>
<gene>
    <name evidence="2" type="ORF">ERS739223_00553</name>
</gene>
<dbReference type="AlphaFoldDB" id="A0A9W5ANX0"/>
<feature type="domain" description="Autotransporter" evidence="1">
    <location>
        <begin position="297"/>
        <end position="569"/>
    </location>
</feature>
<dbReference type="SUPFAM" id="SSF103515">
    <property type="entry name" value="Autotransporter"/>
    <property type="match status" value="1"/>
</dbReference>
<evidence type="ECO:0000313" key="2">
    <source>
        <dbReference type="EMBL" id="CUU75585.1"/>
    </source>
</evidence>
<dbReference type="SMART" id="SM00869">
    <property type="entry name" value="Autotransporter"/>
    <property type="match status" value="1"/>
</dbReference>
<evidence type="ECO:0000313" key="3">
    <source>
        <dbReference type="Proteomes" id="UP000052245"/>
    </source>
</evidence>
<sequence>MRSVIGGEVALSTTRKQGATNNNKVTMFGGTVNGNVIGGFANSNEANSNEANSNEVIIFGGTVNDFVCGGRSIASKTTHNIVNISGGTINGNVYGGYSSKGSATNNTVNILGNPTFRTSTIFYGGNKELFDGDIFTGNTLNIAAKGLSAKNIANFEFINFYLPNNIAAGNTILNLSDTYKTDLSKSKIGVAMQSGANESLKVGDKVILIKNNNGGIISPNDPKNHIGNPNNIHRLTTLTLSNIYDFDISSDPKSLYASLRSKKTNPSQKNILETGAGMLGIIGTNTDTIDKVMLNKSYDDKPSVFARTNGYDTRLKSGSHIDIKGANAIAGVSKKINDNYTHGLFMEFGKGKYDSYNDFNGKSIHGKGDSKYYGIGYLGKLDELDNDIYLEGSLRLGKIKSDYKGYGFGIGENPTFNTRRTYYATHLGAGKIFNLTKRSNIDTYLKAYYTRIEGDKIETLKTKFKFNTSDSFKTKLGARYNYNFTNGFGLYAGAAYEREFRGDIKGKNLTFDYNLDAPSLKGNSGIAEIGIRYTKFDNKKERFVIDLGTQESICKKKGASGTLSLKYEF</sequence>
<dbReference type="Gene3D" id="2.40.128.130">
    <property type="entry name" value="Autotransporter beta-domain"/>
    <property type="match status" value="1"/>
</dbReference>
<proteinExistence type="predicted"/>
<organism evidence="2 3">
    <name type="scientific">Campylobacter hyointestinalis subsp. hyointestinalis</name>
    <dbReference type="NCBI Taxonomy" id="91352"/>
    <lineage>
        <taxon>Bacteria</taxon>
        <taxon>Pseudomonadati</taxon>
        <taxon>Campylobacterota</taxon>
        <taxon>Epsilonproteobacteria</taxon>
        <taxon>Campylobacterales</taxon>
        <taxon>Campylobacteraceae</taxon>
        <taxon>Campylobacter</taxon>
    </lineage>
</organism>
<dbReference type="InterPro" id="IPR036709">
    <property type="entry name" value="Autotransporte_beta_dom_sf"/>
</dbReference>